<name>A0A5B8MQH6_9CHLO</name>
<dbReference type="GO" id="GO:0005524">
    <property type="term" value="F:ATP binding"/>
    <property type="evidence" value="ECO:0007669"/>
    <property type="project" value="UniProtKB-KW"/>
</dbReference>
<dbReference type="AlphaFoldDB" id="A0A5B8MQH6"/>
<keyword evidence="3" id="KW-0067">ATP-binding</keyword>
<proteinExistence type="predicted"/>
<evidence type="ECO:0000256" key="2">
    <source>
        <dbReference type="ARBA" id="ARBA00022741"/>
    </source>
</evidence>
<dbReference type="InterPro" id="IPR017959">
    <property type="entry name" value="Asn/Gln-tRNA_amidoTrfase_suB/E"/>
</dbReference>
<feature type="domain" description="Aspartyl/Glutamyl-tRNA(Gln) amidotransferase subunit B/E catalytic" evidence="5">
    <location>
        <begin position="43"/>
        <end position="126"/>
    </location>
</feature>
<evidence type="ECO:0000313" key="7">
    <source>
        <dbReference type="Proteomes" id="UP000316726"/>
    </source>
</evidence>
<dbReference type="EMBL" id="CP031042">
    <property type="protein sequence ID" value="QDZ22958.1"/>
    <property type="molecule type" value="Genomic_DNA"/>
</dbReference>
<evidence type="ECO:0000256" key="1">
    <source>
        <dbReference type="ARBA" id="ARBA00022598"/>
    </source>
</evidence>
<accession>A0A5B8MQH6</accession>
<dbReference type="GO" id="GO:0006412">
    <property type="term" value="P:translation"/>
    <property type="evidence" value="ECO:0007669"/>
    <property type="project" value="UniProtKB-KW"/>
</dbReference>
<reference evidence="6 7" key="1">
    <citation type="submission" date="2018-07" db="EMBL/GenBank/DDBJ databases">
        <title>The complete nuclear genome of the prasinophyte Chloropicon primus (CCMP1205).</title>
        <authorList>
            <person name="Pombert J.-F."/>
            <person name="Otis C."/>
            <person name="Turmel M."/>
            <person name="Lemieux C."/>
        </authorList>
    </citation>
    <scope>NUCLEOTIDE SEQUENCE [LARGE SCALE GENOMIC DNA]</scope>
    <source>
        <strain evidence="6 7">CCMP1205</strain>
    </source>
</reference>
<protein>
    <submittedName>
        <fullName evidence="6">Subunit B of Aspartyl/glutamyl-tRNA(Asn/Gln) amidotransferase</fullName>
    </submittedName>
</protein>
<sequence>MRTMDSSSSSCCRRLVGACFASSAPTVAEGDKASASSAEWESVIGVETHVQLNTRTKAFCSCKNEYGGRPNANVCPVCLGHPGMLPSLNKKMVELAIKTGVALNCSIHHESKFDRKQYFYGDLPKGLID</sequence>
<evidence type="ECO:0000256" key="3">
    <source>
        <dbReference type="ARBA" id="ARBA00022840"/>
    </source>
</evidence>
<evidence type="ECO:0000313" key="6">
    <source>
        <dbReference type="EMBL" id="QDZ22958.1"/>
    </source>
</evidence>
<keyword evidence="2" id="KW-0547">Nucleotide-binding</keyword>
<dbReference type="STRING" id="1764295.A0A5B8MQH6"/>
<dbReference type="SUPFAM" id="SSF55931">
    <property type="entry name" value="Glutamine synthetase/guanido kinase"/>
    <property type="match status" value="1"/>
</dbReference>
<dbReference type="GO" id="GO:0016740">
    <property type="term" value="F:transferase activity"/>
    <property type="evidence" value="ECO:0007669"/>
    <property type="project" value="UniProtKB-KW"/>
</dbReference>
<gene>
    <name evidence="6" type="ORF">A3770_09p54760</name>
</gene>
<dbReference type="Pfam" id="PF02934">
    <property type="entry name" value="GatB_N"/>
    <property type="match status" value="1"/>
</dbReference>
<evidence type="ECO:0000259" key="5">
    <source>
        <dbReference type="Pfam" id="PF02934"/>
    </source>
</evidence>
<keyword evidence="6" id="KW-0808">Transferase</keyword>
<dbReference type="InterPro" id="IPR014746">
    <property type="entry name" value="Gln_synth/guanido_kin_cat_dom"/>
</dbReference>
<dbReference type="Proteomes" id="UP000316726">
    <property type="component" value="Chromosome 9"/>
</dbReference>
<dbReference type="InterPro" id="IPR006075">
    <property type="entry name" value="Asn/Gln-tRNA_Trfase_suB/E_cat"/>
</dbReference>
<organism evidence="6 7">
    <name type="scientific">Chloropicon primus</name>
    <dbReference type="NCBI Taxonomy" id="1764295"/>
    <lineage>
        <taxon>Eukaryota</taxon>
        <taxon>Viridiplantae</taxon>
        <taxon>Chlorophyta</taxon>
        <taxon>Chloropicophyceae</taxon>
        <taxon>Chloropicales</taxon>
        <taxon>Chloropicaceae</taxon>
        <taxon>Chloropicon</taxon>
    </lineage>
</organism>
<dbReference type="PANTHER" id="PTHR11659">
    <property type="entry name" value="GLUTAMYL-TRNA GLN AMIDOTRANSFERASE SUBUNIT B MITOCHONDRIAL AND PROKARYOTIC PET112-RELATED"/>
    <property type="match status" value="1"/>
</dbReference>
<keyword evidence="1" id="KW-0436">Ligase</keyword>
<dbReference type="OrthoDB" id="1722066at2759"/>
<evidence type="ECO:0000256" key="4">
    <source>
        <dbReference type="ARBA" id="ARBA00022917"/>
    </source>
</evidence>
<keyword evidence="7" id="KW-1185">Reference proteome</keyword>
<dbReference type="PANTHER" id="PTHR11659:SF4">
    <property type="entry name" value="ASPARTYL_GLUTAMYL-TRNA(GLN) AMIDOTRANSFERASE SUBUNIT B_E CATALYTIC DOMAIN-CONTAINING PROTEIN"/>
    <property type="match status" value="1"/>
</dbReference>
<keyword evidence="4" id="KW-0648">Protein biosynthesis</keyword>
<dbReference type="GO" id="GO:0016884">
    <property type="term" value="F:carbon-nitrogen ligase activity, with glutamine as amido-N-donor"/>
    <property type="evidence" value="ECO:0007669"/>
    <property type="project" value="InterPro"/>
</dbReference>